<sequence length="301" mass="33542">MKNFWMILVFTFLVIQPNAAQADEKGPDIAPYIKVADVASGIDVVSRDVQKSLTNKGFEILGTYSPAQNPKLQVIAYTRADLKNAVIKVADRGAMAGVLKVGLVKKGDTVAVSYLNPSYIFNAYLRKETPKHQKVLKKVSDDVRSALVHPGTEPVGFGGGIRAEKLWKYHYKFMMPYFSDPKELNTFTSFEEGLRTIESNLNANKSSTKEVYRLVFPAQKTAVIGIALMDKENGEAEFLPIIGEENIAAMPYEIILQNNTVTMLPGRYRIALSWPDLSMGTFMKIMSTPNDIKDMMKSLTE</sequence>
<name>A0A5M8IBV2_CHLPH</name>
<feature type="chain" id="PRO_5025015206" evidence="1">
    <location>
        <begin position="23"/>
        <end position="301"/>
    </location>
</feature>
<dbReference type="Gene3D" id="3.30.310.70">
    <property type="entry name" value="TT1751-like domain"/>
    <property type="match status" value="1"/>
</dbReference>
<evidence type="ECO:0000256" key="1">
    <source>
        <dbReference type="SAM" id="SignalP"/>
    </source>
</evidence>
<evidence type="ECO:0000313" key="2">
    <source>
        <dbReference type="EMBL" id="KAA6232497.1"/>
    </source>
</evidence>
<dbReference type="RefSeq" id="WP_149997884.1">
    <property type="nucleotide sequence ID" value="NZ_CP041698.1"/>
</dbReference>
<dbReference type="Proteomes" id="UP000327458">
    <property type="component" value="Unassembled WGS sequence"/>
</dbReference>
<accession>A0A5M8IBV2</accession>
<gene>
    <name evidence="2" type="ORF">FP507_04910</name>
</gene>
<reference evidence="2 3" key="1">
    <citation type="submission" date="2019-07" db="EMBL/GenBank/DDBJ databases">
        <title>Draft genome Sequence of Chlorobium phaeovibrioides sp. strain PhvTcv-s14, from the Phylum Chlorobi.</title>
        <authorList>
            <person name="Babenko V."/>
            <person name="Boldyreva D."/>
            <person name="Kanygina A."/>
            <person name="Selezneva O."/>
            <person name="Akopiyan T."/>
            <person name="Lunina O."/>
        </authorList>
    </citation>
    <scope>NUCLEOTIDE SEQUENCE [LARGE SCALE GENOMIC DNA]</scope>
    <source>
        <strain evidence="2 3">GrTcv12</strain>
    </source>
</reference>
<dbReference type="InterPro" id="IPR035923">
    <property type="entry name" value="TT1751-like_sf"/>
</dbReference>
<dbReference type="SUPFAM" id="SSF103247">
    <property type="entry name" value="TT1751-like"/>
    <property type="match status" value="1"/>
</dbReference>
<evidence type="ECO:0000313" key="3">
    <source>
        <dbReference type="Proteomes" id="UP000327458"/>
    </source>
</evidence>
<proteinExistence type="predicted"/>
<feature type="signal peptide" evidence="1">
    <location>
        <begin position="1"/>
        <end position="22"/>
    </location>
</feature>
<protein>
    <submittedName>
        <fullName evidence="2">Uncharacterized protein</fullName>
    </submittedName>
</protein>
<dbReference type="AlphaFoldDB" id="A0A5M8IBV2"/>
<keyword evidence="1" id="KW-0732">Signal</keyword>
<comment type="caution">
    <text evidence="2">The sequence shown here is derived from an EMBL/GenBank/DDBJ whole genome shotgun (WGS) entry which is preliminary data.</text>
</comment>
<organism evidence="2 3">
    <name type="scientific">Chlorobium phaeovibrioides</name>
    <dbReference type="NCBI Taxonomy" id="1094"/>
    <lineage>
        <taxon>Bacteria</taxon>
        <taxon>Pseudomonadati</taxon>
        <taxon>Chlorobiota</taxon>
        <taxon>Chlorobiia</taxon>
        <taxon>Chlorobiales</taxon>
        <taxon>Chlorobiaceae</taxon>
        <taxon>Chlorobium/Pelodictyon group</taxon>
        <taxon>Chlorobium</taxon>
    </lineage>
</organism>
<dbReference type="EMBL" id="VMRG01000001">
    <property type="protein sequence ID" value="KAA6232497.1"/>
    <property type="molecule type" value="Genomic_DNA"/>
</dbReference>